<gene>
    <name evidence="6" type="primary">CSON000458</name>
</gene>
<dbReference type="EC" id="4.2.1.96" evidence="3"/>
<dbReference type="Pfam" id="PF01329">
    <property type="entry name" value="Pterin_4a"/>
    <property type="match status" value="1"/>
</dbReference>
<proteinExistence type="inferred from homology"/>
<comment type="catalytic activity">
    <reaction evidence="1">
        <text>(4aS,6R)-4a-hydroxy-L-erythro-5,6,7,8-tetrahydrobiopterin = (6R)-L-erythro-6,7-dihydrobiopterin + H2O</text>
        <dbReference type="Rhea" id="RHEA:11920"/>
        <dbReference type="ChEBI" id="CHEBI:15377"/>
        <dbReference type="ChEBI" id="CHEBI:15642"/>
        <dbReference type="ChEBI" id="CHEBI:43120"/>
        <dbReference type="EC" id="4.2.1.96"/>
    </reaction>
</comment>
<evidence type="ECO:0000256" key="4">
    <source>
        <dbReference type="ARBA" id="ARBA00023239"/>
    </source>
</evidence>
<dbReference type="PANTHER" id="PTHR12599:SF0">
    <property type="entry name" value="PTERIN-4-ALPHA-CARBINOLAMINE DEHYDRATASE"/>
    <property type="match status" value="1"/>
</dbReference>
<dbReference type="CDD" id="cd00914">
    <property type="entry name" value="PCD_DCoH_subfamily_b"/>
    <property type="match status" value="1"/>
</dbReference>
<dbReference type="AlphaFoldDB" id="A0A336K5A2"/>
<keyword evidence="4" id="KW-0456">Lyase</keyword>
<evidence type="ECO:0000313" key="7">
    <source>
        <dbReference type="EMBL" id="SSX20067.1"/>
    </source>
</evidence>
<reference evidence="6" key="1">
    <citation type="submission" date="2018-04" db="EMBL/GenBank/DDBJ databases">
        <authorList>
            <person name="Go L.Y."/>
            <person name="Mitchell J.A."/>
        </authorList>
    </citation>
    <scope>NUCLEOTIDE SEQUENCE</scope>
    <source>
        <tissue evidence="6">Whole organism</tissue>
    </source>
</reference>
<evidence type="ECO:0000256" key="2">
    <source>
        <dbReference type="ARBA" id="ARBA00006472"/>
    </source>
</evidence>
<dbReference type="PANTHER" id="PTHR12599">
    <property type="entry name" value="PTERIN-4-ALPHA-CARBINOLAMINE DEHYDRATASE"/>
    <property type="match status" value="1"/>
</dbReference>
<evidence type="ECO:0000256" key="1">
    <source>
        <dbReference type="ARBA" id="ARBA00001554"/>
    </source>
</evidence>
<accession>A0A336K5A2</accession>
<evidence type="ECO:0000256" key="5">
    <source>
        <dbReference type="ARBA" id="ARBA00030497"/>
    </source>
</evidence>
<dbReference type="InterPro" id="IPR036428">
    <property type="entry name" value="PCD_sf"/>
</dbReference>
<dbReference type="NCBIfam" id="NF002018">
    <property type="entry name" value="PRK00823.1-3"/>
    <property type="match status" value="1"/>
</dbReference>
<organism evidence="6">
    <name type="scientific">Culicoides sonorensis</name>
    <name type="common">Biting midge</name>
    <dbReference type="NCBI Taxonomy" id="179676"/>
    <lineage>
        <taxon>Eukaryota</taxon>
        <taxon>Metazoa</taxon>
        <taxon>Ecdysozoa</taxon>
        <taxon>Arthropoda</taxon>
        <taxon>Hexapoda</taxon>
        <taxon>Insecta</taxon>
        <taxon>Pterygota</taxon>
        <taxon>Neoptera</taxon>
        <taxon>Endopterygota</taxon>
        <taxon>Diptera</taxon>
        <taxon>Nematocera</taxon>
        <taxon>Chironomoidea</taxon>
        <taxon>Ceratopogonidae</taxon>
        <taxon>Ceratopogoninae</taxon>
        <taxon>Culicoides</taxon>
        <taxon>Monoculicoides</taxon>
    </lineage>
</organism>
<dbReference type="EMBL" id="UFQT01000107">
    <property type="protein sequence ID" value="SSX20067.1"/>
    <property type="molecule type" value="Genomic_DNA"/>
</dbReference>
<evidence type="ECO:0000256" key="3">
    <source>
        <dbReference type="ARBA" id="ARBA00013252"/>
    </source>
</evidence>
<dbReference type="EMBL" id="UFQS01000107">
    <property type="protein sequence ID" value="SSW99687.1"/>
    <property type="molecule type" value="Genomic_DNA"/>
</dbReference>
<dbReference type="Gene3D" id="3.30.1360.20">
    <property type="entry name" value="Transcriptional coactivator/pterin dehydratase"/>
    <property type="match status" value="1"/>
</dbReference>
<protein>
    <recommendedName>
        <fullName evidence="3">4a-hydroxytetrahydrobiopterin dehydratase</fullName>
        <ecNumber evidence="3">4.2.1.96</ecNumber>
    </recommendedName>
    <alternativeName>
        <fullName evidence="5">4-alpha-hydroxy-tetrahydropterin dehydratase</fullName>
    </alternativeName>
</protein>
<evidence type="ECO:0000313" key="6">
    <source>
        <dbReference type="EMBL" id="SSW99687.1"/>
    </source>
</evidence>
<dbReference type="GO" id="GO:0008124">
    <property type="term" value="F:4-alpha-hydroxytetrahydrobiopterin dehydratase activity"/>
    <property type="evidence" value="ECO:0007669"/>
    <property type="project" value="UniProtKB-EC"/>
</dbReference>
<sequence>MIRITHLQSFNLLFKKSLSIRSISLSIKWFESFSSIGVAGLSTSSSTSNKSFIASKISRAGEVVVTSSKLYHACSVKTNIFFSSNSHNKIKVLFYRLFSTGNICLENISNKKIVKKRMAPLKLNETERKEHLQPLLDVGWSMVKDRDAIYKEFLFKDFNEAFGFMTHVALMADKMDHHPEWFNVYNKVQVTLATHDCQGLSTKDIKLGNFMESAAKRLK</sequence>
<dbReference type="SUPFAM" id="SSF55248">
    <property type="entry name" value="PCD-like"/>
    <property type="match status" value="1"/>
</dbReference>
<dbReference type="InterPro" id="IPR001533">
    <property type="entry name" value="Pterin_deHydtase"/>
</dbReference>
<comment type="similarity">
    <text evidence="2">Belongs to the pterin-4-alpha-carbinolamine dehydratase family.</text>
</comment>
<dbReference type="HAMAP" id="MF_00434">
    <property type="entry name" value="Pterin_4_alpha"/>
    <property type="match status" value="1"/>
</dbReference>
<reference evidence="7" key="2">
    <citation type="submission" date="2018-07" db="EMBL/GenBank/DDBJ databases">
        <authorList>
            <person name="Quirk P.G."/>
            <person name="Krulwich T.A."/>
        </authorList>
    </citation>
    <scope>NUCLEOTIDE SEQUENCE</scope>
</reference>
<dbReference type="GO" id="GO:0006729">
    <property type="term" value="P:tetrahydrobiopterin biosynthetic process"/>
    <property type="evidence" value="ECO:0007669"/>
    <property type="project" value="InterPro"/>
</dbReference>
<dbReference type="VEuPathDB" id="VectorBase:CSON000458"/>
<name>A0A336K5A2_CULSO</name>